<dbReference type="Gene3D" id="1.10.443.10">
    <property type="entry name" value="Intergrase catalytic core"/>
    <property type="match status" value="1"/>
</dbReference>
<dbReference type="InterPro" id="IPR025166">
    <property type="entry name" value="Integrase_DNA_bind_dom"/>
</dbReference>
<protein>
    <submittedName>
        <fullName evidence="8">Tyrosine-type recombinase/integrase</fullName>
    </submittedName>
</protein>
<evidence type="ECO:0000256" key="2">
    <source>
        <dbReference type="ARBA" id="ARBA00022908"/>
    </source>
</evidence>
<name>A0ABW1TWQ5_9BURK</name>
<dbReference type="InterPro" id="IPR013762">
    <property type="entry name" value="Integrase-like_cat_sf"/>
</dbReference>
<dbReference type="PANTHER" id="PTHR30629">
    <property type="entry name" value="PROPHAGE INTEGRASE"/>
    <property type="match status" value="1"/>
</dbReference>
<dbReference type="PROSITE" id="PS51900">
    <property type="entry name" value="CB"/>
    <property type="match status" value="1"/>
</dbReference>
<dbReference type="Pfam" id="PF22022">
    <property type="entry name" value="Phage_int_M"/>
    <property type="match status" value="1"/>
</dbReference>
<dbReference type="InterPro" id="IPR002104">
    <property type="entry name" value="Integrase_catalytic"/>
</dbReference>
<comment type="caution">
    <text evidence="8">The sequence shown here is derived from an EMBL/GenBank/DDBJ whole genome shotgun (WGS) entry which is preliminary data.</text>
</comment>
<evidence type="ECO:0000313" key="8">
    <source>
        <dbReference type="EMBL" id="MFC6282091.1"/>
    </source>
</evidence>
<dbReference type="SUPFAM" id="SSF56349">
    <property type="entry name" value="DNA breaking-rejoining enzymes"/>
    <property type="match status" value="1"/>
</dbReference>
<sequence>MPLTDTACKNAKCPADKARTRFTDAGGLYLEVVPTGGKHWRWKYRFGGKEKRLALGTYPQVSLAIARRTRDDARVMLKSGTDPVAAKQDLKRVAKVSLETTFEPVARAWHEHWKSSKSPRHADYVLRRLEADVFPEIGKRPIADLTAPILLAVAKKIETRGAVDIAKRAWQTCGQIFRYAVANGLLERNPATDVKPSDALKPRIKTHYARLEAKEMPELLRKIEAYQGTPATRLSMKLMALTFVRTGELIAAHWDEFDLEAAEWRIPKERMKMKTPHVVPLSTQAVEVLAAIHELRGLNGLLFHGERDHDKPMSNNTILGALKRMGYAGRMTGHGFRGVASTILHEMGHRHDIIELQLAHQERNDVSAAYNFATYLPQRRKMMQEWADHLDKMRSNAKFLSIAGTKRA</sequence>
<dbReference type="InterPro" id="IPR044068">
    <property type="entry name" value="CB"/>
</dbReference>
<evidence type="ECO:0000256" key="5">
    <source>
        <dbReference type="PROSITE-ProRule" id="PRU01248"/>
    </source>
</evidence>
<feature type="domain" description="Core-binding (CB)" evidence="7">
    <location>
        <begin position="100"/>
        <end position="181"/>
    </location>
</feature>
<dbReference type="EMBL" id="JBHSRS010000066">
    <property type="protein sequence ID" value="MFC6282091.1"/>
    <property type="molecule type" value="Genomic_DNA"/>
</dbReference>
<evidence type="ECO:0000256" key="4">
    <source>
        <dbReference type="ARBA" id="ARBA00023172"/>
    </source>
</evidence>
<dbReference type="Proteomes" id="UP001596270">
    <property type="component" value="Unassembled WGS sequence"/>
</dbReference>
<dbReference type="InterPro" id="IPR010998">
    <property type="entry name" value="Integrase_recombinase_N"/>
</dbReference>
<dbReference type="InterPro" id="IPR011010">
    <property type="entry name" value="DNA_brk_join_enz"/>
</dbReference>
<dbReference type="InterPro" id="IPR038488">
    <property type="entry name" value="Integrase_DNA-bd_sf"/>
</dbReference>
<dbReference type="RefSeq" id="WP_371436742.1">
    <property type="nucleotide sequence ID" value="NZ_JBHSRS010000066.1"/>
</dbReference>
<organism evidence="8 9">
    <name type="scientific">Polaromonas aquatica</name>
    <dbReference type="NCBI Taxonomy" id="332657"/>
    <lineage>
        <taxon>Bacteria</taxon>
        <taxon>Pseudomonadati</taxon>
        <taxon>Pseudomonadota</taxon>
        <taxon>Betaproteobacteria</taxon>
        <taxon>Burkholderiales</taxon>
        <taxon>Comamonadaceae</taxon>
        <taxon>Polaromonas</taxon>
    </lineage>
</organism>
<keyword evidence="9" id="KW-1185">Reference proteome</keyword>
<dbReference type="Pfam" id="PF13356">
    <property type="entry name" value="Arm-DNA-bind_3"/>
    <property type="match status" value="1"/>
</dbReference>
<dbReference type="Gene3D" id="1.10.150.130">
    <property type="match status" value="1"/>
</dbReference>
<evidence type="ECO:0000259" key="6">
    <source>
        <dbReference type="PROSITE" id="PS51898"/>
    </source>
</evidence>
<proteinExistence type="inferred from homology"/>
<gene>
    <name evidence="8" type="ORF">ACFQND_12730</name>
</gene>
<dbReference type="InterPro" id="IPR050808">
    <property type="entry name" value="Phage_Integrase"/>
</dbReference>
<keyword evidence="4" id="KW-0233">DNA recombination</keyword>
<feature type="domain" description="Tyr recombinase" evidence="6">
    <location>
        <begin position="206"/>
        <end position="383"/>
    </location>
</feature>
<accession>A0ABW1TWQ5</accession>
<dbReference type="PROSITE" id="PS51898">
    <property type="entry name" value="TYR_RECOMBINASE"/>
    <property type="match status" value="1"/>
</dbReference>
<dbReference type="Pfam" id="PF00589">
    <property type="entry name" value="Phage_integrase"/>
    <property type="match status" value="1"/>
</dbReference>
<evidence type="ECO:0000259" key="7">
    <source>
        <dbReference type="PROSITE" id="PS51900"/>
    </source>
</evidence>
<reference evidence="9" key="1">
    <citation type="journal article" date="2019" name="Int. J. Syst. Evol. Microbiol.">
        <title>The Global Catalogue of Microorganisms (GCM) 10K type strain sequencing project: providing services to taxonomists for standard genome sequencing and annotation.</title>
        <authorList>
            <consortium name="The Broad Institute Genomics Platform"/>
            <consortium name="The Broad Institute Genome Sequencing Center for Infectious Disease"/>
            <person name="Wu L."/>
            <person name="Ma J."/>
        </authorList>
    </citation>
    <scope>NUCLEOTIDE SEQUENCE [LARGE SCALE GENOMIC DNA]</scope>
    <source>
        <strain evidence="9">CCUG 39402</strain>
    </source>
</reference>
<keyword evidence="2" id="KW-0229">DNA integration</keyword>
<dbReference type="CDD" id="cd00801">
    <property type="entry name" value="INT_P4_C"/>
    <property type="match status" value="1"/>
</dbReference>
<dbReference type="PANTHER" id="PTHR30629:SF2">
    <property type="entry name" value="PROPHAGE INTEGRASE INTS-RELATED"/>
    <property type="match status" value="1"/>
</dbReference>
<dbReference type="InterPro" id="IPR053876">
    <property type="entry name" value="Phage_int_M"/>
</dbReference>
<comment type="similarity">
    <text evidence="1">Belongs to the 'phage' integrase family.</text>
</comment>
<evidence type="ECO:0000256" key="3">
    <source>
        <dbReference type="ARBA" id="ARBA00023125"/>
    </source>
</evidence>
<dbReference type="Gene3D" id="3.30.160.390">
    <property type="entry name" value="Integrase, DNA-binding domain"/>
    <property type="match status" value="1"/>
</dbReference>
<evidence type="ECO:0000256" key="1">
    <source>
        <dbReference type="ARBA" id="ARBA00008857"/>
    </source>
</evidence>
<evidence type="ECO:0000313" key="9">
    <source>
        <dbReference type="Proteomes" id="UP001596270"/>
    </source>
</evidence>
<keyword evidence="3 5" id="KW-0238">DNA-binding</keyword>